<proteinExistence type="predicted"/>
<name>A0A090DXW7_MESPL</name>
<gene>
    <name evidence="1" type="ORF">MPL3356_300052</name>
</gene>
<organism evidence="1 2">
    <name type="scientific">Mesorhizobium plurifarium</name>
    <dbReference type="NCBI Taxonomy" id="69974"/>
    <lineage>
        <taxon>Bacteria</taxon>
        <taxon>Pseudomonadati</taxon>
        <taxon>Pseudomonadota</taxon>
        <taxon>Alphaproteobacteria</taxon>
        <taxon>Hyphomicrobiales</taxon>
        <taxon>Phyllobacteriaceae</taxon>
        <taxon>Mesorhizobium</taxon>
    </lineage>
</organism>
<evidence type="ECO:0000313" key="1">
    <source>
        <dbReference type="EMBL" id="CDX19627.1"/>
    </source>
</evidence>
<dbReference type="AlphaFoldDB" id="A0A090DXW7"/>
<reference evidence="2" key="1">
    <citation type="submission" date="2014-08" db="EMBL/GenBank/DDBJ databases">
        <authorList>
            <person name="Moulin L."/>
        </authorList>
    </citation>
    <scope>NUCLEOTIDE SEQUENCE [LARGE SCALE GENOMIC DNA]</scope>
</reference>
<keyword evidence="2" id="KW-1185">Reference proteome</keyword>
<accession>A0A090DXW7</accession>
<sequence>MPHSSRVGLDRQDILLMGQDNLPMVRGAEGMEGVEVHVQIIENYGIVGRDR</sequence>
<dbReference type="EMBL" id="CCMZ01000024">
    <property type="protein sequence ID" value="CDX19627.1"/>
    <property type="molecule type" value="Genomic_DNA"/>
</dbReference>
<protein>
    <submittedName>
        <fullName evidence="1">Uncharacterized protein</fullName>
    </submittedName>
</protein>
<evidence type="ECO:0000313" key="2">
    <source>
        <dbReference type="Proteomes" id="UP000045285"/>
    </source>
</evidence>
<dbReference type="Proteomes" id="UP000045285">
    <property type="component" value="Unassembled WGS sequence"/>
</dbReference>